<organism evidence="2 3">
    <name type="scientific">Mycobacterium kansasii</name>
    <dbReference type="NCBI Taxonomy" id="1768"/>
    <lineage>
        <taxon>Bacteria</taxon>
        <taxon>Bacillati</taxon>
        <taxon>Actinomycetota</taxon>
        <taxon>Actinomycetes</taxon>
        <taxon>Mycobacteriales</taxon>
        <taxon>Mycobacteriaceae</taxon>
        <taxon>Mycobacterium</taxon>
    </lineage>
</organism>
<dbReference type="EMBL" id="MVBN01000011">
    <property type="protein sequence ID" value="OOK65250.1"/>
    <property type="molecule type" value="Genomic_DNA"/>
</dbReference>
<name>A0A1V3WE75_MYCKA</name>
<comment type="caution">
    <text evidence="2">The sequence shown here is derived from an EMBL/GenBank/DDBJ whole genome shotgun (WGS) entry which is preliminary data.</text>
</comment>
<evidence type="ECO:0000313" key="2">
    <source>
        <dbReference type="EMBL" id="OOK65250.1"/>
    </source>
</evidence>
<evidence type="ECO:0000313" key="3">
    <source>
        <dbReference type="Proteomes" id="UP000188532"/>
    </source>
</evidence>
<dbReference type="Proteomes" id="UP000188532">
    <property type="component" value="Unassembled WGS sequence"/>
</dbReference>
<gene>
    <name evidence="2" type="ORF">BZL29_7774</name>
</gene>
<proteinExistence type="predicted"/>
<dbReference type="AlphaFoldDB" id="A0A1V3WE75"/>
<sequence>MGDGFMMPMAAAPADTTAVTSGGVVRRRRGKSKAPNFKYEGPVSVIRLELDASDARMCQRLERQWAAVFRLRRAVQRDAAARCRGYWAAHRERSADPKALRERLGLSRKGVEAAAKSHIEASGWMRDHLTKAVGLHVADEVWESVDRHLFADSSGRRHGPPRIGSWWDFTRIPGRARSHTKDRPVWETYRLVGTLAGHLAAYLHPQVPAVVSTATDAAGQPAGTSILAQPTHLAARRGPTRASGPTTAGRWR</sequence>
<reference evidence="2 3" key="1">
    <citation type="submission" date="2017-02" db="EMBL/GenBank/DDBJ databases">
        <title>Complete genome sequences of Mycobacterium kansasii strains isolated from rhesus macaques.</title>
        <authorList>
            <person name="Panda A."/>
            <person name="Nagaraj S."/>
            <person name="Zhao X."/>
            <person name="Tettelin H."/>
            <person name="Detolla L.J."/>
        </authorList>
    </citation>
    <scope>NUCLEOTIDE SEQUENCE [LARGE SCALE GENOMIC DNA]</scope>
    <source>
        <strain evidence="2 3">11-3469</strain>
    </source>
</reference>
<evidence type="ECO:0000256" key="1">
    <source>
        <dbReference type="SAM" id="MobiDB-lite"/>
    </source>
</evidence>
<feature type="region of interest" description="Disordered" evidence="1">
    <location>
        <begin position="232"/>
        <end position="252"/>
    </location>
</feature>
<protein>
    <submittedName>
        <fullName evidence="2">Uncharacterized protein</fullName>
    </submittedName>
</protein>
<accession>A0A1V3WE75</accession>